<dbReference type="GO" id="GO:0005886">
    <property type="term" value="C:plasma membrane"/>
    <property type="evidence" value="ECO:0007669"/>
    <property type="project" value="UniProtKB-SubCell"/>
</dbReference>
<evidence type="ECO:0000256" key="2">
    <source>
        <dbReference type="ARBA" id="ARBA00022475"/>
    </source>
</evidence>
<dbReference type="GO" id="GO:0009244">
    <property type="term" value="P:lipopolysaccharide core region biosynthetic process"/>
    <property type="evidence" value="ECO:0007669"/>
    <property type="project" value="TreeGrafter"/>
</dbReference>
<keyword evidence="2" id="KW-1003">Cell membrane</keyword>
<evidence type="ECO:0000256" key="7">
    <source>
        <dbReference type="ARBA" id="ARBA00038481"/>
    </source>
</evidence>
<dbReference type="InterPro" id="IPR040423">
    <property type="entry name" value="PEA_transferase"/>
</dbReference>
<keyword evidence="11" id="KW-1185">Reference proteome</keyword>
<dbReference type="PANTHER" id="PTHR30443:SF4">
    <property type="entry name" value="PHOSPHOETHANOLAMINE TRANSFERASE OPGE-RELATED"/>
    <property type="match status" value="1"/>
</dbReference>
<evidence type="ECO:0000256" key="6">
    <source>
        <dbReference type="ARBA" id="ARBA00023136"/>
    </source>
</evidence>
<accession>A0A2V4EDH9</accession>
<evidence type="ECO:0000256" key="8">
    <source>
        <dbReference type="SAM" id="Phobius"/>
    </source>
</evidence>
<evidence type="ECO:0000256" key="5">
    <source>
        <dbReference type="ARBA" id="ARBA00022989"/>
    </source>
</evidence>
<evidence type="ECO:0000313" key="10">
    <source>
        <dbReference type="EMBL" id="PXZ06387.1"/>
    </source>
</evidence>
<dbReference type="InterPro" id="IPR058130">
    <property type="entry name" value="PEA_transf_C"/>
</dbReference>
<dbReference type="OrthoDB" id="9786870at2"/>
<dbReference type="GO" id="GO:0016776">
    <property type="term" value="F:phosphotransferase activity, phosphate group as acceptor"/>
    <property type="evidence" value="ECO:0007669"/>
    <property type="project" value="TreeGrafter"/>
</dbReference>
<evidence type="ECO:0000256" key="1">
    <source>
        <dbReference type="ARBA" id="ARBA00004651"/>
    </source>
</evidence>
<feature type="domain" description="Sulfatase N-terminal" evidence="9">
    <location>
        <begin position="209"/>
        <end position="479"/>
    </location>
</feature>
<comment type="subcellular location">
    <subcellularLocation>
        <location evidence="1">Cell membrane</location>
        <topology evidence="1">Multi-pass membrane protein</topology>
    </subcellularLocation>
</comment>
<proteinExistence type="inferred from homology"/>
<evidence type="ECO:0000256" key="3">
    <source>
        <dbReference type="ARBA" id="ARBA00022679"/>
    </source>
</evidence>
<evidence type="ECO:0000256" key="4">
    <source>
        <dbReference type="ARBA" id="ARBA00022692"/>
    </source>
</evidence>
<keyword evidence="5 8" id="KW-1133">Transmembrane helix</keyword>
<dbReference type="Pfam" id="PF00884">
    <property type="entry name" value="Sulfatase"/>
    <property type="match status" value="1"/>
</dbReference>
<evidence type="ECO:0000313" key="11">
    <source>
        <dbReference type="Proteomes" id="UP000247932"/>
    </source>
</evidence>
<keyword evidence="3" id="KW-0808">Transferase</keyword>
<feature type="transmembrane region" description="Helical" evidence="8">
    <location>
        <begin position="124"/>
        <end position="142"/>
    </location>
</feature>
<feature type="transmembrane region" description="Helical" evidence="8">
    <location>
        <begin position="6"/>
        <end position="26"/>
    </location>
</feature>
<keyword evidence="4 8" id="KW-0812">Transmembrane</keyword>
<dbReference type="STRING" id="1196095.GAPWK_1664"/>
<gene>
    <name evidence="10" type="ORF">DKK70_10495</name>
</gene>
<organism evidence="10 11">
    <name type="scientific">Gilliamella apicola</name>
    <dbReference type="NCBI Taxonomy" id="1196095"/>
    <lineage>
        <taxon>Bacteria</taxon>
        <taxon>Pseudomonadati</taxon>
        <taxon>Pseudomonadota</taxon>
        <taxon>Gammaproteobacteria</taxon>
        <taxon>Orbales</taxon>
        <taxon>Orbaceae</taxon>
        <taxon>Gilliamella</taxon>
    </lineage>
</organism>
<feature type="transmembrane region" description="Helical" evidence="8">
    <location>
        <begin position="38"/>
        <end position="65"/>
    </location>
</feature>
<reference evidence="10 11" key="1">
    <citation type="submission" date="2018-05" db="EMBL/GenBank/DDBJ databases">
        <title>Reference genomes for bee gut microbiota database.</title>
        <authorList>
            <person name="Ellegaard K.M."/>
        </authorList>
    </citation>
    <scope>NUCLEOTIDE SEQUENCE [LARGE SCALE GENOMIC DNA]</scope>
    <source>
        <strain evidence="10 11">ESL0182</strain>
    </source>
</reference>
<dbReference type="AlphaFoldDB" id="A0A2V4EDH9"/>
<dbReference type="Gene3D" id="3.40.720.10">
    <property type="entry name" value="Alkaline Phosphatase, subunit A"/>
    <property type="match status" value="1"/>
</dbReference>
<dbReference type="SUPFAM" id="SSF53649">
    <property type="entry name" value="Alkaline phosphatase-like"/>
    <property type="match status" value="1"/>
</dbReference>
<comment type="caution">
    <text evidence="10">The sequence shown here is derived from an EMBL/GenBank/DDBJ whole genome shotgun (WGS) entry which is preliminary data.</text>
</comment>
<dbReference type="InterPro" id="IPR017850">
    <property type="entry name" value="Alkaline_phosphatase_core_sf"/>
</dbReference>
<dbReference type="Proteomes" id="UP000247932">
    <property type="component" value="Unassembled WGS sequence"/>
</dbReference>
<evidence type="ECO:0000259" key="9">
    <source>
        <dbReference type="Pfam" id="PF00884"/>
    </source>
</evidence>
<name>A0A2V4EDH9_9GAMM</name>
<dbReference type="RefSeq" id="WP_110433948.1">
    <property type="nucleotide sequence ID" value="NZ_QGLR01000012.1"/>
</dbReference>
<dbReference type="EMBL" id="QGLR01000012">
    <property type="protein sequence ID" value="PXZ06387.1"/>
    <property type="molecule type" value="Genomic_DNA"/>
</dbReference>
<comment type="similarity">
    <text evidence="7">Belongs to the phosphoethanolamine transferase family.</text>
</comment>
<dbReference type="PANTHER" id="PTHR30443">
    <property type="entry name" value="INNER MEMBRANE PROTEIN"/>
    <property type="match status" value="1"/>
</dbReference>
<dbReference type="CDD" id="cd16017">
    <property type="entry name" value="LptA"/>
    <property type="match status" value="1"/>
</dbReference>
<feature type="transmembrane region" description="Helical" evidence="8">
    <location>
        <begin position="99"/>
        <end position="117"/>
    </location>
</feature>
<sequence>MIFTKKELFSHIVCIGLSVLLVYLLGYPQRFDRILLTYFSLIFLARFTFFRFLLGLLFVIAALYFPIGFYYGSPNVAVVSAVAETDIDEIQEFCSQLPLYFYFIPLLLVISFILFFKKFQFPKIGNYYVIAIALLICIYRPVKGVIKYQPTTLTRITTTVLDNFKYPFFEFCLDLYSSVKIYLTEKQEQLKQLQQTNTIPIVSVNPQHKTYVVIIGESVRKDYMSAYGFKYSNTPFTDNNASLIWDGLIAPASNTQSSIPHLISQSSYLDNREVNAQLNNNIIAIANDAGFETYWLSNQGKLGRMEITVPRITAYSKNIFYTKKGEYNGKSSHGKYDTLLLPELDSLLTQQHDKPKLIVMHLIGSHPHFCKRLQFDVQFDLNNKNVSCYVSSIKETDDLIKSTVEILKKHNEDYSLVYFADHGLSHTEQYQDLRHNWEYQNSFQVPLIFFDSDKTNQVKINKQISGYQFVYLLSHWMGIQLNVQHDYMQYDLTDIPEQKNIQIKDWKNKLYPFNNLKKDPNPF</sequence>
<keyword evidence="6 8" id="KW-0472">Membrane</keyword>
<protein>
    <recommendedName>
        <fullName evidence="9">Sulfatase N-terminal domain-containing protein</fullName>
    </recommendedName>
</protein>
<dbReference type="InterPro" id="IPR000917">
    <property type="entry name" value="Sulfatase_N"/>
</dbReference>